<feature type="transmembrane region" description="Helical" evidence="1">
    <location>
        <begin position="186"/>
        <end position="208"/>
    </location>
</feature>
<dbReference type="InterPro" id="IPR046947">
    <property type="entry name" value="LytR-like"/>
</dbReference>
<dbReference type="Pfam" id="PF04397">
    <property type="entry name" value="LytTR"/>
    <property type="match status" value="1"/>
</dbReference>
<comment type="caution">
    <text evidence="3">The sequence shown here is derived from an EMBL/GenBank/DDBJ whole genome shotgun (WGS) entry which is preliminary data.</text>
</comment>
<organism evidence="3 4">
    <name type="scientific">Sungkyunkwania multivorans</name>
    <dbReference type="NCBI Taxonomy" id="1173618"/>
    <lineage>
        <taxon>Bacteria</taxon>
        <taxon>Pseudomonadati</taxon>
        <taxon>Bacteroidota</taxon>
        <taxon>Flavobacteriia</taxon>
        <taxon>Flavobacteriales</taxon>
        <taxon>Flavobacteriaceae</taxon>
        <taxon>Sungkyunkwania</taxon>
    </lineage>
</organism>
<keyword evidence="4" id="KW-1185">Reference proteome</keyword>
<dbReference type="GO" id="GO:0003677">
    <property type="term" value="F:DNA binding"/>
    <property type="evidence" value="ECO:0007669"/>
    <property type="project" value="UniProtKB-KW"/>
</dbReference>
<dbReference type="PANTHER" id="PTHR37299">
    <property type="entry name" value="TRANSCRIPTIONAL REGULATOR-RELATED"/>
    <property type="match status" value="1"/>
</dbReference>
<dbReference type="InterPro" id="IPR007492">
    <property type="entry name" value="LytTR_DNA-bd_dom"/>
</dbReference>
<proteinExistence type="predicted"/>
<dbReference type="PROSITE" id="PS50930">
    <property type="entry name" value="HTH_LYTTR"/>
    <property type="match status" value="1"/>
</dbReference>
<keyword evidence="1" id="KW-0472">Membrane</keyword>
<dbReference type="RefSeq" id="WP_386404812.1">
    <property type="nucleotide sequence ID" value="NZ_JBHTJH010000004.1"/>
</dbReference>
<dbReference type="EMBL" id="JBHTJH010000004">
    <property type="protein sequence ID" value="MFD0861562.1"/>
    <property type="molecule type" value="Genomic_DNA"/>
</dbReference>
<reference evidence="4" key="1">
    <citation type="journal article" date="2019" name="Int. J. Syst. Evol. Microbiol.">
        <title>The Global Catalogue of Microorganisms (GCM) 10K type strain sequencing project: providing services to taxonomists for standard genome sequencing and annotation.</title>
        <authorList>
            <consortium name="The Broad Institute Genomics Platform"/>
            <consortium name="The Broad Institute Genome Sequencing Center for Infectious Disease"/>
            <person name="Wu L."/>
            <person name="Ma J."/>
        </authorList>
    </citation>
    <scope>NUCLEOTIDE SEQUENCE [LARGE SCALE GENOMIC DNA]</scope>
    <source>
        <strain evidence="4">CCUG 62952</strain>
    </source>
</reference>
<name>A0ABW3CWW6_9FLAO</name>
<keyword evidence="1" id="KW-0812">Transmembrane</keyword>
<dbReference type="Gene3D" id="2.40.50.1020">
    <property type="entry name" value="LytTr DNA-binding domain"/>
    <property type="match status" value="1"/>
</dbReference>
<evidence type="ECO:0000259" key="2">
    <source>
        <dbReference type="PROSITE" id="PS50930"/>
    </source>
</evidence>
<accession>A0ABW3CWW6</accession>
<dbReference type="Gene3D" id="3.30.450.20">
    <property type="entry name" value="PAS domain"/>
    <property type="match status" value="1"/>
</dbReference>
<feature type="domain" description="HTH LytTR-type" evidence="2">
    <location>
        <begin position="265"/>
        <end position="372"/>
    </location>
</feature>
<evidence type="ECO:0000313" key="3">
    <source>
        <dbReference type="EMBL" id="MFD0861562.1"/>
    </source>
</evidence>
<dbReference type="SMART" id="SM00850">
    <property type="entry name" value="LytTR"/>
    <property type="match status" value="1"/>
</dbReference>
<evidence type="ECO:0000256" key="1">
    <source>
        <dbReference type="SAM" id="Phobius"/>
    </source>
</evidence>
<keyword evidence="1" id="KW-1133">Transmembrane helix</keyword>
<dbReference type="Proteomes" id="UP001596978">
    <property type="component" value="Unassembled WGS sequence"/>
</dbReference>
<sequence>MRKDRLYFYTFLSVALIYMIIASLAFRLLVKESTHRLLETHLEFNKKEAKSFAILVGQQLAYGISQDSIIDNIQQSLKGTDLKMGFLSMYDWSGKIVAHPDIKYVGQFASTNNAYVSSVTDDLSPENFYELLTADMENINVVSPEDSGDRSKVIFLYPIQNSDWIVAGHANISNIGLQIADFKRQFFVVFIVMGLLVILSSVFVLRLLGSTYEKRLELKNEKLEDEVINLSKLNRAVGNYQQKVIEKEDTVEGNTEDNNNTKKRILTYIRNELVPVPIEEIAYIYTESTITYLICTDGRRSTTNLSLDELFSQLDESYFFRANRQFIIAISSIEKIVKYGNNQLKILVTPNSETGIIISKNKAAEFKRWLDL</sequence>
<feature type="transmembrane region" description="Helical" evidence="1">
    <location>
        <begin position="6"/>
        <end position="30"/>
    </location>
</feature>
<gene>
    <name evidence="3" type="ORF">ACFQ1M_05045</name>
</gene>
<keyword evidence="3" id="KW-0238">DNA-binding</keyword>
<protein>
    <submittedName>
        <fullName evidence="3">LytTR family transcriptional regulator DNA-binding domain-containing protein</fullName>
    </submittedName>
</protein>
<evidence type="ECO:0000313" key="4">
    <source>
        <dbReference type="Proteomes" id="UP001596978"/>
    </source>
</evidence>
<dbReference type="PANTHER" id="PTHR37299:SF1">
    <property type="entry name" value="STAGE 0 SPORULATION PROTEIN A HOMOLOG"/>
    <property type="match status" value="1"/>
</dbReference>